<dbReference type="EMBL" id="SCEB01000171">
    <property type="protein sequence ID" value="RXN00503.1"/>
    <property type="molecule type" value="Genomic_DNA"/>
</dbReference>
<evidence type="ECO:0000256" key="20">
    <source>
        <dbReference type="ARBA" id="ARBA00048679"/>
    </source>
</evidence>
<dbReference type="Pfam" id="PF00433">
    <property type="entry name" value="Pkinase_C"/>
    <property type="match status" value="1"/>
</dbReference>
<dbReference type="InterPro" id="IPR050236">
    <property type="entry name" value="Ser_Thr_kinase_AGC"/>
</dbReference>
<feature type="compositionally biased region" description="Basic and acidic residues" evidence="22">
    <location>
        <begin position="1318"/>
        <end position="1327"/>
    </location>
</feature>
<dbReference type="PROSITE" id="PS51285">
    <property type="entry name" value="AGC_KINASE_CTER"/>
    <property type="match status" value="1"/>
</dbReference>
<dbReference type="GO" id="GO:0046872">
    <property type="term" value="F:metal ion binding"/>
    <property type="evidence" value="ECO:0007669"/>
    <property type="project" value="UniProtKB-KW"/>
</dbReference>
<evidence type="ECO:0000256" key="5">
    <source>
        <dbReference type="ARBA" id="ARBA00012513"/>
    </source>
</evidence>
<dbReference type="Gene3D" id="3.30.200.20">
    <property type="entry name" value="Phosphorylase Kinase, domain 1"/>
    <property type="match status" value="2"/>
</dbReference>
<evidence type="ECO:0000256" key="14">
    <source>
        <dbReference type="ARBA" id="ARBA00022777"/>
    </source>
</evidence>
<feature type="domain" description="AGC-kinase C-terminal" evidence="25">
    <location>
        <begin position="1709"/>
        <end position="1786"/>
    </location>
</feature>
<dbReference type="PROSITE" id="PS50011">
    <property type="entry name" value="PROTEIN_KINASE_DOM"/>
    <property type="match status" value="2"/>
</dbReference>
<dbReference type="FunFam" id="1.10.8.10:FF:000029">
    <property type="entry name" value="Serine/threonine-protein kinase LATS1 isoform 1"/>
    <property type="match status" value="1"/>
</dbReference>
<evidence type="ECO:0000256" key="4">
    <source>
        <dbReference type="ARBA" id="ARBA00009903"/>
    </source>
</evidence>
<keyword evidence="10" id="KW-0808">Transferase</keyword>
<feature type="region of interest" description="Disordered" evidence="22">
    <location>
        <begin position="26"/>
        <end position="56"/>
    </location>
</feature>
<dbReference type="GO" id="GO:0000082">
    <property type="term" value="P:G1/S transition of mitotic cell cycle"/>
    <property type="evidence" value="ECO:0007669"/>
    <property type="project" value="TreeGrafter"/>
</dbReference>
<dbReference type="Gene3D" id="1.10.510.10">
    <property type="entry name" value="Transferase(Phosphotransferase) domain 1"/>
    <property type="match status" value="2"/>
</dbReference>
<feature type="compositionally biased region" description="Basic and acidic residues" evidence="22">
    <location>
        <begin position="623"/>
        <end position="632"/>
    </location>
</feature>
<evidence type="ECO:0000256" key="8">
    <source>
        <dbReference type="ARBA" id="ARBA00022553"/>
    </source>
</evidence>
<feature type="region of interest" description="Disordered" evidence="22">
    <location>
        <begin position="329"/>
        <end position="351"/>
    </location>
</feature>
<dbReference type="InterPro" id="IPR015940">
    <property type="entry name" value="UBA"/>
</dbReference>
<feature type="compositionally biased region" description="Basic and acidic residues" evidence="22">
    <location>
        <begin position="583"/>
        <end position="612"/>
    </location>
</feature>
<dbReference type="InterPro" id="IPR017441">
    <property type="entry name" value="Protein_kinase_ATP_BS"/>
</dbReference>
<evidence type="ECO:0000259" key="25">
    <source>
        <dbReference type="PROSITE" id="PS51285"/>
    </source>
</evidence>
<sequence>MRPKTFPATSYPGNSRQRLQEIREVLKPPPMPSGQSLPCGPECESQPDSKASAGKDAARQQQIRAVPKFGPYQKALREIRNSLLPFANETGHSTSIEVNRQMLQELVNAGCDQEMAIRALKQTGSRNIDAALDYISKMGYLDPRNEQIVRVIKQTSPGKGGGSSPVDHRPVLEGPSDAMSHYHQMGNPGGYGAESTNMMGEIPRPYMNVPVVNYIMPSSQVPTIGSPMQRPSSIGPYTAISAQNPPGNSMYLPCDLKHQQKPYPANMEQAMMIYSIPSHSGQPLQLQGAPGPSSPHYVRQHMMGPAETSGYGVKRSPSFQNKIQQESNYGSLQSKGSLGQNSTGYSFQQSPSNLYLPPHAHHRQSSPTSHQVHMISRASAMGTDFQDVPQNLLTPSRASLNMDLYDHQVQHWVTPSPTRHESLPNPGPEAQVRQQQGPFRGEVHGPSRSGSFKNHQQKVHVTVRQPDTSLAPPNTITAVTSAPILQPVISIRVMRPEPEIAVGPCHPGWLPAQSQALENSELMEQHSYAAAGAEAYSVEPIDCAVQEPRCPPPPYPKNLLLPSNSEQQMESNTWVVPSLISNKCEDTSGGEKNDKASSKGGKAEKAMKDKKQIQTSPVPVRKNTRDEEKRESRIKSYSPFAFKFYMEQHIENVMKTYQQKLNRRIQLEQEMSKAGLSEAEQEQMRKMLYQKESNYNRLKRAKMDKSMFVKIKTLGIGAFGEVCLTRKVDTNALYAMKTLRKKDVLNRNQVAHVKAERDILAEADNEWVVKLYYSFQDKDNLYFVMDYIPGGDMMSLLIRMGIFPEQLAMFYIAELTLAIESEMAIRALKQTGSRNIDAALDYISKMGYLDPRNEQIVRVIKQTSPGKGGGSSPVDHRPVLEGPSDAMSHYHQMGNPGGYGAESTNMMGEIPRPYMNVPVVNYIMPSSQVPTIGSPMQRPSSIGPYTAISAQNPPGNSMYLPCDLKHQQKPYPANMEQAMMIYSIPSHSGQPLQLQGAPGPSSPHYVRQHMMGPAETSGYGVKRSPSFQNKIQQESNYGSLQSKGSLGQNSTGYSFQQSPSNLYLPPHAHHRQSSPTSHQVHMISRASAMGTDFQDVPQNLLTPSRASLNMDLYDHQVQHWVTPSPTRHESLHNPGPEAQVRQQQGPFRGEVHGPSRSGSFKNHQQKVHVTVRQPDTSLAPPNTITAVTSAPILQPVISIRVMRPEPEIAVGPCHPGWLPAQSQALENSELMEQHSYAAAGAEAYSVEPIDCAVQEPRCPPPPYPKNLLLPSNSEQQMESNTWVVPSLISKCEDTSGGEKNAMKDKKQIQTSPVPVRKNARDEEKRESRIKSYSPFAFKFYMEQHIENVMKTYQQKLNRRIQLEQEMSKAGLSEAEQEQMRKMLYQKESNYNRLKRAKMDKSMFVKIKTLGIGAFGEVCLTRKVDTNALYAMKTLRKKDVLNRNQVAHVKAERDILAEADNEWVVKLYYSFQDKDNLYFVMDYIPGGDMMSLLIRMGIFPEQLAMFYIAELTLAIESVHKMGFIHRDIKPDNILIDLDGHIKLTDFGLCTGFRWTHNSKYYQKGSHIRQDSMEPSNFWDNVSNCRCGDRLMTLEQKAARQHQRCLAHSLVGTPNYIAPEVLLRKGYTQLCDWWSVGVILFEMLVGQPPFLASTPTETQLKVINWENTLQIPPQVKLSQEAVDIISRLCCAAEERLGRNGTGEIKEHAFFEKMDFSSNLRTQPAPFLPKISHPMDTSNFDPVEEDSPWKDSGDSTKTWDTLSSSHSKHPEHAFYEFTFRRFFDDNGCPFRYPKPPENVQSSRDQTDRENQDSEDQCEGCEPVYV</sequence>
<evidence type="ECO:0000256" key="9">
    <source>
        <dbReference type="ARBA" id="ARBA00022618"/>
    </source>
</evidence>
<reference evidence="26 27" key="1">
    <citation type="submission" date="2019-01" db="EMBL/GenBank/DDBJ databases">
        <title>Draft Genome and Complete Hox-Cluster Characterization of the Sterlet Sturgeon (Acipenser ruthenus).</title>
        <authorList>
            <person name="Wei Q."/>
        </authorList>
    </citation>
    <scope>NUCLEOTIDE SEQUENCE [LARGE SCALE GENOMIC DNA]</scope>
    <source>
        <strain evidence="26">WHYD16114868_AA</strain>
        <tissue evidence="26">Blood</tissue>
    </source>
</reference>
<organism evidence="26 27">
    <name type="scientific">Acipenser ruthenus</name>
    <name type="common">Sterlet sturgeon</name>
    <dbReference type="NCBI Taxonomy" id="7906"/>
    <lineage>
        <taxon>Eukaryota</taxon>
        <taxon>Metazoa</taxon>
        <taxon>Chordata</taxon>
        <taxon>Craniata</taxon>
        <taxon>Vertebrata</taxon>
        <taxon>Euteleostomi</taxon>
        <taxon>Actinopterygii</taxon>
        <taxon>Chondrostei</taxon>
        <taxon>Acipenseriformes</taxon>
        <taxon>Acipenseridae</taxon>
        <taxon>Acipenser</taxon>
    </lineage>
</organism>
<evidence type="ECO:0000256" key="16">
    <source>
        <dbReference type="ARBA" id="ARBA00022842"/>
    </source>
</evidence>
<evidence type="ECO:0000256" key="12">
    <source>
        <dbReference type="ARBA" id="ARBA00022741"/>
    </source>
</evidence>
<comment type="subcellular location">
    <subcellularLocation>
        <location evidence="3">Cytoplasm</location>
        <location evidence="3">Cytoskeleton</location>
        <location evidence="3">Microtubule organizing center</location>
        <location evidence="3">Centrosome</location>
    </subcellularLocation>
    <subcellularLocation>
        <location evidence="2">Cytoplasm</location>
        <location evidence="2">Cytoskeleton</location>
        <location evidence="2">Spindle</location>
    </subcellularLocation>
</comment>
<dbReference type="PANTHER" id="PTHR24356:SF149">
    <property type="entry name" value="SERINE_THREONINE-PROTEIN KINASE LATS2"/>
    <property type="match status" value="1"/>
</dbReference>
<feature type="binding site" evidence="21">
    <location>
        <position position="1432"/>
    </location>
    <ligand>
        <name>ATP</name>
        <dbReference type="ChEBI" id="CHEBI:30616"/>
    </ligand>
</feature>
<evidence type="ECO:0000256" key="3">
    <source>
        <dbReference type="ARBA" id="ARBA00004300"/>
    </source>
</evidence>
<dbReference type="PROSITE" id="PS00108">
    <property type="entry name" value="PROTEIN_KINASE_ST"/>
    <property type="match status" value="1"/>
</dbReference>
<evidence type="ECO:0000313" key="27">
    <source>
        <dbReference type="Proteomes" id="UP000289886"/>
    </source>
</evidence>
<dbReference type="GO" id="GO:0046620">
    <property type="term" value="P:regulation of organ growth"/>
    <property type="evidence" value="ECO:0007669"/>
    <property type="project" value="TreeGrafter"/>
</dbReference>
<evidence type="ECO:0000256" key="18">
    <source>
        <dbReference type="ARBA" id="ARBA00023306"/>
    </source>
</evidence>
<evidence type="ECO:0000256" key="19">
    <source>
        <dbReference type="ARBA" id="ARBA00047899"/>
    </source>
</evidence>
<comment type="cofactor">
    <cofactor evidence="1">
        <name>Mg(2+)</name>
        <dbReference type="ChEBI" id="CHEBI:18420"/>
    </cofactor>
</comment>
<keyword evidence="6" id="KW-0963">Cytoplasm</keyword>
<dbReference type="InterPro" id="IPR000719">
    <property type="entry name" value="Prot_kinase_dom"/>
</dbReference>
<dbReference type="GO" id="GO:0005813">
    <property type="term" value="C:centrosome"/>
    <property type="evidence" value="ECO:0007669"/>
    <property type="project" value="UniProtKB-SubCell"/>
</dbReference>
<keyword evidence="14 26" id="KW-0418">Kinase</keyword>
<feature type="region of interest" description="Disordered" evidence="22">
    <location>
        <begin position="1037"/>
        <end position="1058"/>
    </location>
</feature>
<dbReference type="SMART" id="SM00133">
    <property type="entry name" value="S_TK_X"/>
    <property type="match status" value="1"/>
</dbReference>
<keyword evidence="12 21" id="KW-0547">Nucleotide-binding</keyword>
<dbReference type="SMART" id="SM00220">
    <property type="entry name" value="S_TKc"/>
    <property type="match status" value="2"/>
</dbReference>
<evidence type="ECO:0000256" key="7">
    <source>
        <dbReference type="ARBA" id="ARBA00022527"/>
    </source>
</evidence>
<dbReference type="PROSITE" id="PS50030">
    <property type="entry name" value="UBA"/>
    <property type="match status" value="1"/>
</dbReference>
<dbReference type="GO" id="GO:0035329">
    <property type="term" value="P:hippo signaling"/>
    <property type="evidence" value="ECO:0007669"/>
    <property type="project" value="UniProtKB-ARBA"/>
</dbReference>
<dbReference type="EC" id="2.7.11.1" evidence="5"/>
<feature type="domain" description="Protein kinase" evidence="23">
    <location>
        <begin position="1403"/>
        <end position="1708"/>
    </location>
</feature>
<dbReference type="Pfam" id="PF00627">
    <property type="entry name" value="UBA"/>
    <property type="match status" value="1"/>
</dbReference>
<dbReference type="FunFam" id="1.10.510.10:FF:000199">
    <property type="entry name" value="Non-specific serine/threonine protein kinase"/>
    <property type="match status" value="1"/>
</dbReference>
<comment type="caution">
    <text evidence="26">The sequence shown here is derived from an EMBL/GenBank/DDBJ whole genome shotgun (WGS) entry which is preliminary data.</text>
</comment>
<keyword evidence="27" id="KW-1185">Reference proteome</keyword>
<comment type="similarity">
    <text evidence="4">Belongs to the protein kinase superfamily. AGC Ser/Thr protein kinase family.</text>
</comment>
<evidence type="ECO:0000256" key="22">
    <source>
        <dbReference type="SAM" id="MobiDB-lite"/>
    </source>
</evidence>
<name>A0A662YVJ4_ACIRT</name>
<dbReference type="GO" id="GO:0005524">
    <property type="term" value="F:ATP binding"/>
    <property type="evidence" value="ECO:0007669"/>
    <property type="project" value="UniProtKB-UniRule"/>
</dbReference>
<dbReference type="FunFam" id="3.30.200.20:FF:001246">
    <property type="entry name" value="Large tumor suppressor kinase 1"/>
    <property type="match status" value="2"/>
</dbReference>
<keyword evidence="18" id="KW-0131">Cell cycle</keyword>
<proteinExistence type="inferred from homology"/>
<evidence type="ECO:0000256" key="13">
    <source>
        <dbReference type="ARBA" id="ARBA00022776"/>
    </source>
</evidence>
<evidence type="ECO:0000256" key="6">
    <source>
        <dbReference type="ARBA" id="ARBA00022490"/>
    </source>
</evidence>
<keyword evidence="17" id="KW-0206">Cytoskeleton</keyword>
<keyword evidence="11" id="KW-0479">Metal-binding</keyword>
<feature type="domain" description="UBA" evidence="24">
    <location>
        <begin position="97"/>
        <end position="138"/>
    </location>
</feature>
<dbReference type="GO" id="GO:0051301">
    <property type="term" value="P:cell division"/>
    <property type="evidence" value="ECO:0007669"/>
    <property type="project" value="UniProtKB-KW"/>
</dbReference>
<comment type="catalytic activity">
    <reaction evidence="19">
        <text>L-threonyl-[protein] + ATP = O-phospho-L-threonyl-[protein] + ADP + H(+)</text>
        <dbReference type="Rhea" id="RHEA:46608"/>
        <dbReference type="Rhea" id="RHEA-COMP:11060"/>
        <dbReference type="Rhea" id="RHEA-COMP:11605"/>
        <dbReference type="ChEBI" id="CHEBI:15378"/>
        <dbReference type="ChEBI" id="CHEBI:30013"/>
        <dbReference type="ChEBI" id="CHEBI:30616"/>
        <dbReference type="ChEBI" id="CHEBI:61977"/>
        <dbReference type="ChEBI" id="CHEBI:456216"/>
        <dbReference type="EC" id="2.7.11.1"/>
    </reaction>
</comment>
<dbReference type="FunFam" id="1.10.510.10:FF:000086">
    <property type="entry name" value="Non-specific serine/threonine protein kinase"/>
    <property type="match status" value="1"/>
</dbReference>
<feature type="region of interest" description="Disordered" evidence="22">
    <location>
        <begin position="1293"/>
        <end position="1327"/>
    </location>
</feature>
<evidence type="ECO:0000256" key="17">
    <source>
        <dbReference type="ARBA" id="ARBA00023212"/>
    </source>
</evidence>
<gene>
    <name evidence="26" type="ORF">EOD39_9353</name>
</gene>
<dbReference type="Pfam" id="PF00069">
    <property type="entry name" value="Pkinase"/>
    <property type="match status" value="3"/>
</dbReference>
<feature type="region of interest" description="Disordered" evidence="22">
    <location>
        <begin position="1731"/>
        <end position="1762"/>
    </location>
</feature>
<dbReference type="InterPro" id="IPR000961">
    <property type="entry name" value="AGC-kinase_C"/>
</dbReference>
<feature type="region of interest" description="Disordered" evidence="22">
    <location>
        <begin position="582"/>
        <end position="632"/>
    </location>
</feature>
<evidence type="ECO:0000256" key="15">
    <source>
        <dbReference type="ARBA" id="ARBA00022840"/>
    </source>
</evidence>
<keyword evidence="16" id="KW-0460">Magnesium</keyword>
<dbReference type="CDD" id="cd14398">
    <property type="entry name" value="UBA_LATS2"/>
    <property type="match status" value="1"/>
</dbReference>
<keyword evidence="7" id="KW-0723">Serine/threonine-protein kinase</keyword>
<feature type="binding site" evidence="21">
    <location>
        <position position="737"/>
    </location>
    <ligand>
        <name>ATP</name>
        <dbReference type="ChEBI" id="CHEBI:30616"/>
    </ligand>
</feature>
<dbReference type="GO" id="GO:0005634">
    <property type="term" value="C:nucleus"/>
    <property type="evidence" value="ECO:0007669"/>
    <property type="project" value="TreeGrafter"/>
</dbReference>
<keyword evidence="15 21" id="KW-0067">ATP-binding</keyword>
<dbReference type="CDD" id="cd21777">
    <property type="entry name" value="MobB_LATS2"/>
    <property type="match status" value="2"/>
</dbReference>
<dbReference type="GO" id="GO:0004674">
    <property type="term" value="F:protein serine/threonine kinase activity"/>
    <property type="evidence" value="ECO:0007669"/>
    <property type="project" value="UniProtKB-KW"/>
</dbReference>
<evidence type="ECO:0000259" key="24">
    <source>
        <dbReference type="PROSITE" id="PS50030"/>
    </source>
</evidence>
<evidence type="ECO:0000256" key="10">
    <source>
        <dbReference type="ARBA" id="ARBA00022679"/>
    </source>
</evidence>
<dbReference type="SUPFAM" id="SSF56112">
    <property type="entry name" value="Protein kinase-like (PK-like)"/>
    <property type="match status" value="2"/>
</dbReference>
<comment type="catalytic activity">
    <reaction evidence="20">
        <text>L-seryl-[protein] + ATP = O-phospho-L-seryl-[protein] + ADP + H(+)</text>
        <dbReference type="Rhea" id="RHEA:17989"/>
        <dbReference type="Rhea" id="RHEA-COMP:9863"/>
        <dbReference type="Rhea" id="RHEA-COMP:11604"/>
        <dbReference type="ChEBI" id="CHEBI:15378"/>
        <dbReference type="ChEBI" id="CHEBI:29999"/>
        <dbReference type="ChEBI" id="CHEBI:30616"/>
        <dbReference type="ChEBI" id="CHEBI:83421"/>
        <dbReference type="ChEBI" id="CHEBI:456216"/>
        <dbReference type="EC" id="2.7.11.1"/>
    </reaction>
</comment>
<keyword evidence="9" id="KW-0132">Cell division</keyword>
<dbReference type="SUPFAM" id="SSF46934">
    <property type="entry name" value="UBA-like"/>
    <property type="match status" value="2"/>
</dbReference>
<dbReference type="Gene3D" id="1.10.8.10">
    <property type="entry name" value="DNA helicase RuvA subunit, C-terminal domain"/>
    <property type="match status" value="1"/>
</dbReference>
<dbReference type="GO" id="GO:0000922">
    <property type="term" value="C:spindle pole"/>
    <property type="evidence" value="ECO:0007669"/>
    <property type="project" value="TreeGrafter"/>
</dbReference>
<dbReference type="GO" id="GO:0043065">
    <property type="term" value="P:positive regulation of apoptotic process"/>
    <property type="evidence" value="ECO:0007669"/>
    <property type="project" value="TreeGrafter"/>
</dbReference>
<keyword evidence="13" id="KW-0498">Mitosis</keyword>
<evidence type="ECO:0000313" key="26">
    <source>
        <dbReference type="EMBL" id="RXN00503.1"/>
    </source>
</evidence>
<dbReference type="GO" id="GO:1900227">
    <property type="term" value="P:positive regulation of NLRP3 inflammasome complex assembly"/>
    <property type="evidence" value="ECO:0007669"/>
    <property type="project" value="UniProtKB-ARBA"/>
</dbReference>
<evidence type="ECO:0000256" key="2">
    <source>
        <dbReference type="ARBA" id="ARBA00004186"/>
    </source>
</evidence>
<dbReference type="PANTHER" id="PTHR24356">
    <property type="entry name" value="SERINE/THREONINE-PROTEIN KINASE"/>
    <property type="match status" value="1"/>
</dbReference>
<keyword evidence="8" id="KW-0597">Phosphoprotein</keyword>
<dbReference type="InterPro" id="IPR017892">
    <property type="entry name" value="Pkinase_C"/>
</dbReference>
<dbReference type="Proteomes" id="UP000289886">
    <property type="component" value="Unassembled WGS sequence"/>
</dbReference>
<feature type="domain" description="Protein kinase" evidence="23">
    <location>
        <begin position="708"/>
        <end position="960"/>
    </location>
</feature>
<evidence type="ECO:0000256" key="21">
    <source>
        <dbReference type="PROSITE-ProRule" id="PRU10141"/>
    </source>
</evidence>
<evidence type="ECO:0000256" key="11">
    <source>
        <dbReference type="ARBA" id="ARBA00022723"/>
    </source>
</evidence>
<feature type="compositionally biased region" description="Polar residues" evidence="22">
    <location>
        <begin position="1752"/>
        <end position="1762"/>
    </location>
</feature>
<accession>A0A662YVJ4</accession>
<feature type="region of interest" description="Disordered" evidence="22">
    <location>
        <begin position="1787"/>
        <end position="1822"/>
    </location>
</feature>
<evidence type="ECO:0000259" key="23">
    <source>
        <dbReference type="PROSITE" id="PS50011"/>
    </source>
</evidence>
<dbReference type="PROSITE" id="PS00107">
    <property type="entry name" value="PROTEIN_KINASE_ATP"/>
    <property type="match status" value="2"/>
</dbReference>
<feature type="region of interest" description="Disordered" evidence="22">
    <location>
        <begin position="1124"/>
        <end position="1163"/>
    </location>
</feature>
<protein>
    <recommendedName>
        <fullName evidence="5">non-specific serine/threonine protein kinase</fullName>
        <ecNumber evidence="5">2.7.11.1</ecNumber>
    </recommendedName>
</protein>
<dbReference type="InterPro" id="IPR009060">
    <property type="entry name" value="UBA-like_sf"/>
</dbReference>
<dbReference type="InterPro" id="IPR008271">
    <property type="entry name" value="Ser/Thr_kinase_AS"/>
</dbReference>
<dbReference type="InterPro" id="IPR011009">
    <property type="entry name" value="Kinase-like_dom_sf"/>
</dbReference>
<evidence type="ECO:0000256" key="1">
    <source>
        <dbReference type="ARBA" id="ARBA00001946"/>
    </source>
</evidence>